<evidence type="ECO:0000313" key="1">
    <source>
        <dbReference type="EMBL" id="ADB17539.1"/>
    </source>
</evidence>
<reference evidence="1 2" key="1">
    <citation type="journal article" date="2009" name="Stand. Genomic Sci.">
        <title>Complete genome sequence of Pirellula staleyi type strain (ATCC 27377).</title>
        <authorList>
            <person name="Clum A."/>
            <person name="Tindall B.J."/>
            <person name="Sikorski J."/>
            <person name="Ivanova N."/>
            <person name="Mavrommatis K."/>
            <person name="Lucas S."/>
            <person name="Glavina del Rio T."/>
            <person name="Nolan M."/>
            <person name="Chen F."/>
            <person name="Tice H."/>
            <person name="Pitluck S."/>
            <person name="Cheng J.F."/>
            <person name="Chertkov O."/>
            <person name="Brettin T."/>
            <person name="Han C."/>
            <person name="Detter J.C."/>
            <person name="Kuske C."/>
            <person name="Bruce D."/>
            <person name="Goodwin L."/>
            <person name="Ovchinikova G."/>
            <person name="Pati A."/>
            <person name="Mikhailova N."/>
            <person name="Chen A."/>
            <person name="Palaniappan K."/>
            <person name="Land M."/>
            <person name="Hauser L."/>
            <person name="Chang Y.J."/>
            <person name="Jeffries C.D."/>
            <person name="Chain P."/>
            <person name="Rohde M."/>
            <person name="Goker M."/>
            <person name="Bristow J."/>
            <person name="Eisen J.A."/>
            <person name="Markowitz V."/>
            <person name="Hugenholtz P."/>
            <person name="Kyrpides N.C."/>
            <person name="Klenk H.P."/>
            <person name="Lapidus A."/>
        </authorList>
    </citation>
    <scope>NUCLEOTIDE SEQUENCE [LARGE SCALE GENOMIC DNA]</scope>
    <source>
        <strain evidence="2">ATCC 27377 / DSM 6068 / ICPB 4128</strain>
    </source>
</reference>
<sequence>MHTVELLERAIALAERMGYTVRHEWLGGAGGGMCEFGGRRYLFLDQALTMVEQLELVTSTLQNDPTLDATSAPPRVKELLGLARPRAA</sequence>
<dbReference type="KEGG" id="psl:Psta_2874"/>
<accession>D2R8J8</accession>
<protein>
    <submittedName>
        <fullName evidence="1">Uncharacterized protein</fullName>
    </submittedName>
</protein>
<dbReference type="HOGENOM" id="CLU_2477143_0_0_0"/>
<name>D2R8J8_PIRSD</name>
<dbReference type="eggNOG" id="ENOG502ZD9B">
    <property type="taxonomic scope" value="Bacteria"/>
</dbReference>
<dbReference type="OrthoDB" id="289058at2"/>
<evidence type="ECO:0000313" key="2">
    <source>
        <dbReference type="Proteomes" id="UP000001887"/>
    </source>
</evidence>
<dbReference type="AlphaFoldDB" id="D2R8J8"/>
<keyword evidence="2" id="KW-1185">Reference proteome</keyword>
<gene>
    <name evidence="1" type="ordered locus">Psta_2874</name>
</gene>
<dbReference type="EMBL" id="CP001848">
    <property type="protein sequence ID" value="ADB17539.1"/>
    <property type="molecule type" value="Genomic_DNA"/>
</dbReference>
<dbReference type="Proteomes" id="UP000001887">
    <property type="component" value="Chromosome"/>
</dbReference>
<organism evidence="1 2">
    <name type="scientific">Pirellula staleyi (strain ATCC 27377 / DSM 6068 / ICPB 4128)</name>
    <name type="common">Pirella staleyi</name>
    <dbReference type="NCBI Taxonomy" id="530564"/>
    <lineage>
        <taxon>Bacteria</taxon>
        <taxon>Pseudomonadati</taxon>
        <taxon>Planctomycetota</taxon>
        <taxon>Planctomycetia</taxon>
        <taxon>Pirellulales</taxon>
        <taxon>Pirellulaceae</taxon>
        <taxon>Pirellula</taxon>
    </lineage>
</organism>
<proteinExistence type="predicted"/>